<keyword evidence="6 8" id="KW-1133">Transmembrane helix</keyword>
<keyword evidence="7 8" id="KW-0472">Membrane</keyword>
<dbReference type="AlphaFoldDB" id="A0A6J6CIV9"/>
<dbReference type="GO" id="GO:0005886">
    <property type="term" value="C:plasma membrane"/>
    <property type="evidence" value="ECO:0007669"/>
    <property type="project" value="UniProtKB-SubCell"/>
</dbReference>
<evidence type="ECO:0000256" key="4">
    <source>
        <dbReference type="ARBA" id="ARBA00022475"/>
    </source>
</evidence>
<dbReference type="CDD" id="cd06261">
    <property type="entry name" value="TM_PBP2"/>
    <property type="match status" value="1"/>
</dbReference>
<evidence type="ECO:0000256" key="6">
    <source>
        <dbReference type="ARBA" id="ARBA00022989"/>
    </source>
</evidence>
<dbReference type="InterPro" id="IPR051789">
    <property type="entry name" value="Bact_Polyamine_Transport"/>
</dbReference>
<dbReference type="PANTHER" id="PTHR43848">
    <property type="entry name" value="PUTRESCINE TRANSPORT SYSTEM PERMEASE PROTEIN POTI"/>
    <property type="match status" value="1"/>
</dbReference>
<evidence type="ECO:0000256" key="8">
    <source>
        <dbReference type="SAM" id="Phobius"/>
    </source>
</evidence>
<evidence type="ECO:0000256" key="2">
    <source>
        <dbReference type="ARBA" id="ARBA00007069"/>
    </source>
</evidence>
<proteinExistence type="inferred from homology"/>
<feature type="transmembrane region" description="Helical" evidence="8">
    <location>
        <begin position="137"/>
        <end position="156"/>
    </location>
</feature>
<dbReference type="SUPFAM" id="SSF161098">
    <property type="entry name" value="MetI-like"/>
    <property type="match status" value="1"/>
</dbReference>
<feature type="transmembrane region" description="Helical" evidence="8">
    <location>
        <begin position="12"/>
        <end position="34"/>
    </location>
</feature>
<name>A0A6J6CIV9_9ZZZZ</name>
<keyword evidence="3" id="KW-0813">Transport</keyword>
<evidence type="ECO:0000256" key="3">
    <source>
        <dbReference type="ARBA" id="ARBA00022448"/>
    </source>
</evidence>
<organism evidence="10">
    <name type="scientific">freshwater metagenome</name>
    <dbReference type="NCBI Taxonomy" id="449393"/>
    <lineage>
        <taxon>unclassified sequences</taxon>
        <taxon>metagenomes</taxon>
        <taxon>ecological metagenomes</taxon>
    </lineage>
</organism>
<dbReference type="Gene3D" id="1.10.3720.10">
    <property type="entry name" value="MetI-like"/>
    <property type="match status" value="1"/>
</dbReference>
<reference evidence="10" key="1">
    <citation type="submission" date="2020-05" db="EMBL/GenBank/DDBJ databases">
        <authorList>
            <person name="Chiriac C."/>
            <person name="Salcher M."/>
            <person name="Ghai R."/>
            <person name="Kavagutti S V."/>
        </authorList>
    </citation>
    <scope>NUCLEOTIDE SEQUENCE</scope>
</reference>
<dbReference type="PROSITE" id="PS50928">
    <property type="entry name" value="ABC_TM1"/>
    <property type="match status" value="1"/>
</dbReference>
<feature type="transmembrane region" description="Helical" evidence="8">
    <location>
        <begin position="177"/>
        <end position="202"/>
    </location>
</feature>
<keyword evidence="5 8" id="KW-0812">Transmembrane</keyword>
<feature type="transmembrane region" description="Helical" evidence="8">
    <location>
        <begin position="236"/>
        <end position="258"/>
    </location>
</feature>
<evidence type="ECO:0000256" key="5">
    <source>
        <dbReference type="ARBA" id="ARBA00022692"/>
    </source>
</evidence>
<comment type="similarity">
    <text evidence="2">Belongs to the binding-protein-dependent transport system permease family. CysTW subfamily.</text>
</comment>
<dbReference type="GO" id="GO:0055085">
    <property type="term" value="P:transmembrane transport"/>
    <property type="evidence" value="ECO:0007669"/>
    <property type="project" value="InterPro"/>
</dbReference>
<comment type="subcellular location">
    <subcellularLocation>
        <location evidence="1">Cell membrane</location>
        <topology evidence="1">Multi-pass membrane protein</topology>
    </subcellularLocation>
</comment>
<feature type="transmembrane region" description="Helical" evidence="8">
    <location>
        <begin position="103"/>
        <end position="125"/>
    </location>
</feature>
<evidence type="ECO:0000313" key="10">
    <source>
        <dbReference type="EMBL" id="CAB4550083.1"/>
    </source>
</evidence>
<feature type="domain" description="ABC transmembrane type-1" evidence="9">
    <location>
        <begin position="65"/>
        <end position="254"/>
    </location>
</feature>
<dbReference type="EMBL" id="CAEZTB010000008">
    <property type="protein sequence ID" value="CAB4550083.1"/>
    <property type="molecule type" value="Genomic_DNA"/>
</dbReference>
<dbReference type="PANTHER" id="PTHR43848:SF2">
    <property type="entry name" value="PUTRESCINE TRANSPORT SYSTEM PERMEASE PROTEIN POTI"/>
    <property type="match status" value="1"/>
</dbReference>
<protein>
    <submittedName>
        <fullName evidence="10">Unannotated protein</fullName>
    </submittedName>
</protein>
<accession>A0A6J6CIV9</accession>
<dbReference type="Pfam" id="PF00528">
    <property type="entry name" value="BPD_transp_1"/>
    <property type="match status" value="1"/>
</dbReference>
<evidence type="ECO:0000256" key="1">
    <source>
        <dbReference type="ARBA" id="ARBA00004651"/>
    </source>
</evidence>
<gene>
    <name evidence="10" type="ORF">UFOPK1581_00103</name>
</gene>
<evidence type="ECO:0000259" key="9">
    <source>
        <dbReference type="PROSITE" id="PS50928"/>
    </source>
</evidence>
<dbReference type="InterPro" id="IPR035906">
    <property type="entry name" value="MetI-like_sf"/>
</dbReference>
<keyword evidence="4" id="KW-1003">Cell membrane</keyword>
<sequence length="268" mass="29079">MNKFSLGKYLLPTYIVLAFIFLMFPIAYTFVFSFNDPFKNTPGWQGFTFDNWTGVCNNEAVCEAFGNSVLIAVTATIVSTILGTMLAIAVTRYDFKFRSATNLLLFLPLATPEVVMGAGLAAQFFNVGIPRGIGTVIVGHILFTLSFVVVTVKARIATLDPKLEEAGRDLYASPTQVFMKITFPLLLPGIMAAALLSLALSFDDYIVTAFNSGTEITFPKYVYAAALRGIPPEANVIGSAVFIFAIALVLVFQLGGALKRNRLAKLAK</sequence>
<feature type="transmembrane region" description="Helical" evidence="8">
    <location>
        <begin position="69"/>
        <end position="91"/>
    </location>
</feature>
<evidence type="ECO:0000256" key="7">
    <source>
        <dbReference type="ARBA" id="ARBA00023136"/>
    </source>
</evidence>
<dbReference type="InterPro" id="IPR000515">
    <property type="entry name" value="MetI-like"/>
</dbReference>